<evidence type="ECO:0000256" key="1">
    <source>
        <dbReference type="ARBA" id="ARBA00004141"/>
    </source>
</evidence>
<dbReference type="SUPFAM" id="SSF48652">
    <property type="entry name" value="Tetraspanin"/>
    <property type="match status" value="1"/>
</dbReference>
<name>A0A1I8GLF3_9PLAT</name>
<dbReference type="InterPro" id="IPR036691">
    <property type="entry name" value="Endo/exonu/phosph_ase_sf"/>
</dbReference>
<evidence type="ECO:0000256" key="5">
    <source>
        <dbReference type="SAM" id="MobiDB-lite"/>
    </source>
</evidence>
<sequence length="1103" mass="123384">MCFQTFMKILTGILSIVFLILGIALMIVGFILQFGKDVLVKYLEAYTNELNEYLKAAGAQFNVSDYIGYLPSITGNVPVVFIVMGAVMAVVGIIGLVAICKENKCALTIYIIILAVLIVGQLTLVIVYYAARDTFSARAREYMQQTIDTKYTGYNNTNMETVLWNVFHMSLSCCGINNGSDFLSSTTWPRYVNYSGKYYDSVAYPLTCCKLTNWTACLHTNHTDAAYSNWNIGCYNLIDRVVQINIVYAALGTAAVLLLQFFHFSLLCMDKSKPSDTAREPSIPAAGGPSIPQPSNMEVDSAANPAETPAPRSGASQNDGFQVVNRRRRDDKTSAGSERKRQQPDERTDPSLDPKRPKEANAGTYAKVATEPKFKICVRAASGTLTTAQMEASIGMIDDFLWENDALDIKVEAIRNANGSVILAFKDEAQLELALANLVSISWDTCTTALPPLVVERARPPPPCRRYRAFYSGSRSIEEIRARLLSKNPDLPQDGIRAFKEVPAKGAPGKTLYMGFSAEWEDALKKDDFAAYIGAWKIVFHLLLRRRPAGDRRRASSNLSGTFANKEVDIYLIQEPYTRKGKPTCLPPGYQVLYLCANDTPRAIALVKNDLPATIMPMFCSKDMCTFSVFDLTFVSAYLDIQEDYSISSVGARHENRDRLNLKKADWTGFRRDLLKLLTEANLPDSSEDLPGIEHRCNSIVEILNTAIRANAPKLFCRKKYSPWWSQELTRMKKNTRRLQRLANGSNTPEDWENYHSALRMYKSTIRRAKKTTWKAYCAGLEGQHPTARLVRTLRHDTLAQCNSLLHLDGNYTTSAEGSLNLLFSTCFPQVDEPEYVVDDHRPCDHKLFQQRGFKTAIPGRDNIPLDVGVNRRSQGIHCFTDGSLFNGRAGAGIAIFHEGKMLLQESLHLGENTSVFQAEICAIEQCAQQLFQANINNFDINFYTDSQAAIKALTTENISAATLHWNSCTEYRQSRSAMPNLNRKVSDYLISLNRTDLREMCMVLTGHGFFQRHISLQTGCPPTCPFCGIGEETAEHHVTFCPYFNKARHKYLGHPQRMDELTTADNIRDLRAFVRDSGRMRVADASTADLPTTGGDWAHPQG</sequence>
<protein>
    <submittedName>
        <fullName evidence="9">Tetraspanin</fullName>
    </submittedName>
</protein>
<accession>A0A1I8GLF3</accession>
<organism evidence="8 9">
    <name type="scientific">Macrostomum lignano</name>
    <dbReference type="NCBI Taxonomy" id="282301"/>
    <lineage>
        <taxon>Eukaryota</taxon>
        <taxon>Metazoa</taxon>
        <taxon>Spiralia</taxon>
        <taxon>Lophotrochozoa</taxon>
        <taxon>Platyhelminthes</taxon>
        <taxon>Rhabditophora</taxon>
        <taxon>Macrostomorpha</taxon>
        <taxon>Macrostomida</taxon>
        <taxon>Macrostomidae</taxon>
        <taxon>Macrostomum</taxon>
    </lineage>
</organism>
<evidence type="ECO:0000313" key="9">
    <source>
        <dbReference type="WBParaSite" id="maker-uti_cns_0002410-snap-gene-0.2-mRNA-1"/>
    </source>
</evidence>
<dbReference type="InterPro" id="IPR002156">
    <property type="entry name" value="RNaseH_domain"/>
</dbReference>
<dbReference type="Gene3D" id="3.60.10.10">
    <property type="entry name" value="Endonuclease/exonuclease/phosphatase"/>
    <property type="match status" value="1"/>
</dbReference>
<dbReference type="WBParaSite" id="maker-uti_cns_0002410-snap-gene-0.2-mRNA-1">
    <property type="protein sequence ID" value="maker-uti_cns_0002410-snap-gene-0.2-mRNA-1"/>
    <property type="gene ID" value="maker-uti_cns_0002410-snap-gene-0.2"/>
</dbReference>
<proteinExistence type="predicted"/>
<comment type="subcellular location">
    <subcellularLocation>
        <location evidence="1">Membrane</location>
        <topology evidence="1">Multi-pass membrane protein</topology>
    </subcellularLocation>
</comment>
<feature type="compositionally biased region" description="Basic and acidic residues" evidence="5">
    <location>
        <begin position="328"/>
        <end position="359"/>
    </location>
</feature>
<dbReference type="InterPro" id="IPR012337">
    <property type="entry name" value="RNaseH-like_sf"/>
</dbReference>
<dbReference type="SUPFAM" id="SSF53098">
    <property type="entry name" value="Ribonuclease H-like"/>
    <property type="match status" value="1"/>
</dbReference>
<feature type="transmembrane region" description="Helical" evidence="6">
    <location>
        <begin position="246"/>
        <end position="269"/>
    </location>
</feature>
<dbReference type="PANTHER" id="PTHR19282">
    <property type="entry name" value="TETRASPANIN"/>
    <property type="match status" value="1"/>
</dbReference>
<reference evidence="9" key="1">
    <citation type="submission" date="2016-11" db="UniProtKB">
        <authorList>
            <consortium name="WormBaseParasite"/>
        </authorList>
    </citation>
    <scope>IDENTIFICATION</scope>
</reference>
<evidence type="ECO:0000256" key="2">
    <source>
        <dbReference type="ARBA" id="ARBA00022692"/>
    </source>
</evidence>
<keyword evidence="3 6" id="KW-1133">Transmembrane helix</keyword>
<feature type="transmembrane region" description="Helical" evidence="6">
    <location>
        <begin position="79"/>
        <end position="100"/>
    </location>
</feature>
<evidence type="ECO:0000256" key="6">
    <source>
        <dbReference type="SAM" id="Phobius"/>
    </source>
</evidence>
<dbReference type="InterPro" id="IPR018499">
    <property type="entry name" value="Tetraspanin/Peripherin"/>
</dbReference>
<dbReference type="CDD" id="cd09276">
    <property type="entry name" value="Rnase_HI_RT_non_LTR"/>
    <property type="match status" value="1"/>
</dbReference>
<dbReference type="Proteomes" id="UP000095280">
    <property type="component" value="Unplaced"/>
</dbReference>
<keyword evidence="2 6" id="KW-0812">Transmembrane</keyword>
<evidence type="ECO:0000259" key="7">
    <source>
        <dbReference type="Pfam" id="PF00075"/>
    </source>
</evidence>
<dbReference type="Gene3D" id="1.10.1450.10">
    <property type="entry name" value="Tetraspanin"/>
    <property type="match status" value="1"/>
</dbReference>
<dbReference type="Pfam" id="PF00335">
    <property type="entry name" value="Tetraspanin"/>
    <property type="match status" value="1"/>
</dbReference>
<feature type="region of interest" description="Disordered" evidence="5">
    <location>
        <begin position="277"/>
        <end position="365"/>
    </location>
</feature>
<dbReference type="AlphaFoldDB" id="A0A1I8GLF3"/>
<evidence type="ECO:0000256" key="4">
    <source>
        <dbReference type="ARBA" id="ARBA00023136"/>
    </source>
</evidence>
<dbReference type="GO" id="GO:0005886">
    <property type="term" value="C:plasma membrane"/>
    <property type="evidence" value="ECO:0007669"/>
    <property type="project" value="TreeGrafter"/>
</dbReference>
<dbReference type="GO" id="GO:0003676">
    <property type="term" value="F:nucleic acid binding"/>
    <property type="evidence" value="ECO:0007669"/>
    <property type="project" value="InterPro"/>
</dbReference>
<evidence type="ECO:0000256" key="3">
    <source>
        <dbReference type="ARBA" id="ARBA00022989"/>
    </source>
</evidence>
<dbReference type="Gene3D" id="3.30.420.10">
    <property type="entry name" value="Ribonuclease H-like superfamily/Ribonuclease H"/>
    <property type="match status" value="1"/>
</dbReference>
<dbReference type="InterPro" id="IPR008952">
    <property type="entry name" value="Tetraspanin_EC2_sf"/>
</dbReference>
<keyword evidence="8" id="KW-1185">Reference proteome</keyword>
<dbReference type="Pfam" id="PF00075">
    <property type="entry name" value="RNase_H"/>
    <property type="match status" value="1"/>
</dbReference>
<dbReference type="GO" id="GO:0004523">
    <property type="term" value="F:RNA-DNA hybrid ribonuclease activity"/>
    <property type="evidence" value="ECO:0007669"/>
    <property type="project" value="InterPro"/>
</dbReference>
<dbReference type="PANTHER" id="PTHR19282:SF456">
    <property type="entry name" value="CD63 MOLECULE"/>
    <property type="match status" value="1"/>
</dbReference>
<feature type="transmembrane region" description="Helical" evidence="6">
    <location>
        <begin position="107"/>
        <end position="131"/>
    </location>
</feature>
<dbReference type="InterPro" id="IPR036397">
    <property type="entry name" value="RNaseH_sf"/>
</dbReference>
<feature type="domain" description="RNase H type-1" evidence="7">
    <location>
        <begin position="877"/>
        <end position="958"/>
    </location>
</feature>
<evidence type="ECO:0000313" key="8">
    <source>
        <dbReference type="Proteomes" id="UP000095280"/>
    </source>
</evidence>
<keyword evidence="4 6" id="KW-0472">Membrane</keyword>
<feature type="transmembrane region" description="Helical" evidence="6">
    <location>
        <begin position="12"/>
        <end position="34"/>
    </location>
</feature>